<dbReference type="Pfam" id="PF00350">
    <property type="entry name" value="Dynamin_N"/>
    <property type="match status" value="1"/>
</dbReference>
<dbReference type="RefSeq" id="WP_153370886.1">
    <property type="nucleotide sequence ID" value="NZ_CP045650.1"/>
</dbReference>
<evidence type="ECO:0000313" key="5">
    <source>
        <dbReference type="EMBL" id="QGA10484.1"/>
    </source>
</evidence>
<feature type="domain" description="Dynamin N-terminal" evidence="2">
    <location>
        <begin position="86"/>
        <end position="180"/>
    </location>
</feature>
<dbReference type="NCBIfam" id="NF041922">
    <property type="entry name" value="DLP_LeoA_gen"/>
    <property type="match status" value="1"/>
</dbReference>
<dbReference type="AlphaFoldDB" id="A0A5Q0P143"/>
<dbReference type="Proteomes" id="UP000327478">
    <property type="component" value="Chromosome"/>
</dbReference>
<evidence type="ECO:0000313" key="4">
    <source>
        <dbReference type="EMBL" id="MQW92239.1"/>
    </source>
</evidence>
<dbReference type="SUPFAM" id="SSF52540">
    <property type="entry name" value="P-loop containing nucleoside triphosphate hydrolases"/>
    <property type="match status" value="1"/>
</dbReference>
<dbReference type="InterPro" id="IPR040576">
    <property type="entry name" value="DLP_helical"/>
</dbReference>
<sequence>MEQFKQYNIQKDDVIYQLSQLKKLVEQLEDVGIDSTDVLNKIENSISSVRDDTLRIALLGAFSDGKTSVIAGWLGHVMDDMKIDSDESSNELAIYKPNHLPEKCEIVDTPGLFGDKQQLDGNGNLIQYSDITRKYISEAHLIFYVVDAVNPLKESHKDTVKWVLRDLNKLSSTVFVINKMDEVADLRDEDEFAHHAAIKKDNLLEKLKRFVDLTAAECEAINIVCLASNPNGRGLDFWLEKRDVYEKRSRIGNLKKLTNQILTNNTKKDLINKTGIDVVKDILVQNLTMAQSQYSSIDAYISNTYQEIQVITNDLAKARRAFIDAKFDLVTDLQLSEKSLLGAIYVLTPEDLKIFVDGEIGYSNNDVGYKLRQNIELVCQKHFNYAAGILQDLTIKVEHQLYQSEQYANSLSKAAFSSSSFALKQLGKMPVNTIKTTVFTARDLLSSMTGLSLKFKPWGAVNLATNIGKWAGPIGIGISIFSQIHEQYQKQKVEQEFNEAKNQINSLVMEHFKTVYDLLSNDKDAIANFAPQLGVFQQLLDQQKQDLEDLQIRKAKLIKISEDFKKIGSSQLISAQFEKAV</sequence>
<dbReference type="InterPro" id="IPR049678">
    <property type="entry name" value="LeoA-like"/>
</dbReference>
<dbReference type="Pfam" id="PF18709">
    <property type="entry name" value="DLP_helical"/>
    <property type="match status" value="1"/>
</dbReference>
<feature type="domain" description="Dynamin-like helical" evidence="3">
    <location>
        <begin position="213"/>
        <end position="554"/>
    </location>
</feature>
<dbReference type="InterPro" id="IPR027417">
    <property type="entry name" value="P-loop_NTPase"/>
</dbReference>
<accession>A0A5Q0P143</accession>
<name>A0A5Q0P143_9GAMM</name>
<protein>
    <submittedName>
        <fullName evidence="4">GTP-binding protein</fullName>
    </submittedName>
</protein>
<evidence type="ECO:0000313" key="7">
    <source>
        <dbReference type="Proteomes" id="UP000480556"/>
    </source>
</evidence>
<dbReference type="EMBL" id="CP045650">
    <property type="protein sequence ID" value="QGA10484.1"/>
    <property type="molecule type" value="Genomic_DNA"/>
</dbReference>
<feature type="coiled-coil region" evidence="1">
    <location>
        <begin position="490"/>
        <end position="560"/>
    </location>
</feature>
<dbReference type="EMBL" id="WITK01000011">
    <property type="protein sequence ID" value="MQW92239.1"/>
    <property type="molecule type" value="Genomic_DNA"/>
</dbReference>
<dbReference type="Proteomes" id="UP000480556">
    <property type="component" value="Unassembled WGS sequence"/>
</dbReference>
<evidence type="ECO:0000256" key="1">
    <source>
        <dbReference type="SAM" id="Coils"/>
    </source>
</evidence>
<gene>
    <name evidence="5" type="ORF">GFH30_03305</name>
    <name evidence="4" type="ORF">GHJ48_07515</name>
</gene>
<evidence type="ECO:0000259" key="2">
    <source>
        <dbReference type="Pfam" id="PF00350"/>
    </source>
</evidence>
<reference evidence="6 7" key="1">
    <citation type="submission" date="2019-10" db="EMBL/GenBank/DDBJ databases">
        <authorList>
            <person name="Dong K."/>
        </authorList>
    </citation>
    <scope>NUCLEOTIDE SEQUENCE [LARGE SCALE GENOMIC DNA]</scope>
    <source>
        <strain evidence="5">Dk386</strain>
        <strain evidence="6">dk386</strain>
        <strain evidence="4">Dk771</strain>
        <strain evidence="7">dk771</strain>
    </source>
</reference>
<proteinExistence type="predicted"/>
<evidence type="ECO:0000259" key="3">
    <source>
        <dbReference type="Pfam" id="PF18709"/>
    </source>
</evidence>
<dbReference type="Gene3D" id="3.40.50.300">
    <property type="entry name" value="P-loop containing nucleotide triphosphate hydrolases"/>
    <property type="match status" value="1"/>
</dbReference>
<organism evidence="4 7">
    <name type="scientific">Acinetobacter wanghuae</name>
    <dbReference type="NCBI Taxonomy" id="2662362"/>
    <lineage>
        <taxon>Bacteria</taxon>
        <taxon>Pseudomonadati</taxon>
        <taxon>Pseudomonadota</taxon>
        <taxon>Gammaproteobacteria</taxon>
        <taxon>Moraxellales</taxon>
        <taxon>Moraxellaceae</taxon>
        <taxon>Acinetobacter</taxon>
    </lineage>
</organism>
<keyword evidence="6" id="KW-1185">Reference proteome</keyword>
<keyword evidence="1" id="KW-0175">Coiled coil</keyword>
<evidence type="ECO:0000313" key="6">
    <source>
        <dbReference type="Proteomes" id="UP000327478"/>
    </source>
</evidence>
<dbReference type="InterPro" id="IPR045063">
    <property type="entry name" value="Dynamin_N"/>
</dbReference>